<organism evidence="2 3">
    <name type="scientific">Escherichia phage PO103-1</name>
    <dbReference type="NCBI Taxonomy" id="2961702"/>
    <lineage>
        <taxon>Viruses</taxon>
        <taxon>Duplodnaviria</taxon>
        <taxon>Heunggongvirae</taxon>
        <taxon>Uroviricota</taxon>
        <taxon>Caudoviricetes</taxon>
        <taxon>Chaseviridae</taxon>
        <taxon>Cleopatravirinae</taxon>
        <taxon>Carltongylesvirus</taxon>
        <taxon>Carltongylesvirus PO1031</taxon>
    </lineage>
</organism>
<proteinExistence type="predicted"/>
<dbReference type="GeneID" id="80831524"/>
<dbReference type="KEGG" id="vg:80831524"/>
<dbReference type="InterPro" id="IPR057087">
    <property type="entry name" value="Gp12-like"/>
</dbReference>
<dbReference type="Pfam" id="PF23961">
    <property type="entry name" value="Phage_tail_terminator_9"/>
    <property type="match status" value="1"/>
</dbReference>
<reference evidence="2" key="1">
    <citation type="submission" date="2022-06" db="EMBL/GenBank/DDBJ databases">
        <title>Isolation and characterization of Escherichia coli phage and its preliminary application.</title>
        <authorList>
            <person name="Sun X."/>
            <person name="Zhao C."/>
            <person name="Hu X."/>
            <person name="Xu S."/>
            <person name="Li X."/>
            <person name="Hu J."/>
            <person name="Zhang X."/>
        </authorList>
    </citation>
    <scope>NUCLEOTIDE SEQUENCE</scope>
</reference>
<name>A0A9X9N9F8_9CAUD</name>
<keyword evidence="3" id="KW-1185">Reference proteome</keyword>
<evidence type="ECO:0000313" key="3">
    <source>
        <dbReference type="Proteomes" id="UP001164277"/>
    </source>
</evidence>
<sequence length="171" mass="19499">MDIRLEELQSMKEIVDVCVGIPKFTYNMQVNAPRPHGEYAAIKCLSSTNPGFDENRIVTINGEEMFRTRGVRILTFAIMFSREGDEFIKFDNSFYRPDVQAKLKQERFAALGKEPLNLATIQMETNWEVRQAVKMQFNIIREDLSPIGVMSGAYVGGNFYDGNSLITTKKV</sequence>
<feature type="domain" description="Phage neck terminator protein gp12-like" evidence="1">
    <location>
        <begin position="12"/>
        <end position="148"/>
    </location>
</feature>
<dbReference type="Proteomes" id="UP001164277">
    <property type="component" value="Segment"/>
</dbReference>
<protein>
    <submittedName>
        <fullName evidence="2">Tail completion protein</fullName>
    </submittedName>
</protein>
<dbReference type="RefSeq" id="YP_010844384.1">
    <property type="nucleotide sequence ID" value="NC_079175.1"/>
</dbReference>
<accession>A0A9X9N9F8</accession>
<evidence type="ECO:0000313" key="2">
    <source>
        <dbReference type="EMBL" id="UTQ80260.1"/>
    </source>
</evidence>
<evidence type="ECO:0000259" key="1">
    <source>
        <dbReference type="Pfam" id="PF23961"/>
    </source>
</evidence>
<dbReference type="EMBL" id="ON778463">
    <property type="protein sequence ID" value="UTQ80260.1"/>
    <property type="molecule type" value="Genomic_DNA"/>
</dbReference>